<dbReference type="PANTHER" id="PTHR23517">
    <property type="entry name" value="RESISTANCE PROTEIN MDTM, PUTATIVE-RELATED-RELATED"/>
    <property type="match status" value="1"/>
</dbReference>
<dbReference type="PROSITE" id="PS50850">
    <property type="entry name" value="MFS"/>
    <property type="match status" value="1"/>
</dbReference>
<dbReference type="InterPro" id="IPR011701">
    <property type="entry name" value="MFS"/>
</dbReference>
<evidence type="ECO:0000256" key="1">
    <source>
        <dbReference type="ARBA" id="ARBA00004651"/>
    </source>
</evidence>
<evidence type="ECO:0000313" key="9">
    <source>
        <dbReference type="EMBL" id="AJC48550.1"/>
    </source>
</evidence>
<evidence type="ECO:0000256" key="7">
    <source>
        <dbReference type="SAM" id="Phobius"/>
    </source>
</evidence>
<dbReference type="KEGG" id="fgu:SD28_02235"/>
<reference evidence="9 10" key="1">
    <citation type="submission" date="2014-12" db="EMBL/GenBank/DDBJ databases">
        <title>Complete genome sequence of Francisella guanzhouensis strain 08HL01032 isolated from air-conditioning system in China.</title>
        <authorList>
            <person name="Svensson D."/>
            <person name="Ohrman C."/>
            <person name="Backman S."/>
            <person name="Karlsson E."/>
            <person name="Nilsson E."/>
            <person name="Bystrom M."/>
            <person name="Larkeryd A."/>
            <person name="Stenberg P."/>
            <person name="Scholtz H.C."/>
            <person name="Forsman M."/>
            <person name="Sjodin A."/>
        </authorList>
    </citation>
    <scope>NUCLEOTIDE SEQUENCE [LARGE SCALE GENOMIC DNA]</scope>
    <source>
        <strain evidence="9 10">08HL01032</strain>
    </source>
</reference>
<dbReference type="OrthoDB" id="9764259at2"/>
<accession>A0A0A8E2Y5</accession>
<gene>
    <name evidence="9" type="ORF">SD28_02235</name>
</gene>
<keyword evidence="4 7" id="KW-0812">Transmembrane</keyword>
<feature type="transmembrane region" description="Helical" evidence="7">
    <location>
        <begin position="156"/>
        <end position="177"/>
    </location>
</feature>
<feature type="transmembrane region" description="Helical" evidence="7">
    <location>
        <begin position="300"/>
        <end position="322"/>
    </location>
</feature>
<dbReference type="Proteomes" id="UP000031104">
    <property type="component" value="Chromosome"/>
</dbReference>
<dbReference type="EMBL" id="CP010427">
    <property type="protein sequence ID" value="AJC48550.1"/>
    <property type="molecule type" value="Genomic_DNA"/>
</dbReference>
<feature type="transmembrane region" description="Helical" evidence="7">
    <location>
        <begin position="99"/>
        <end position="119"/>
    </location>
</feature>
<evidence type="ECO:0000256" key="2">
    <source>
        <dbReference type="ARBA" id="ARBA00022448"/>
    </source>
</evidence>
<evidence type="ECO:0000256" key="3">
    <source>
        <dbReference type="ARBA" id="ARBA00022475"/>
    </source>
</evidence>
<name>A0A0A8E2Y5_9GAMM</name>
<keyword evidence="10" id="KW-1185">Reference proteome</keyword>
<keyword evidence="3" id="KW-1003">Cell membrane</keyword>
<evidence type="ECO:0000256" key="5">
    <source>
        <dbReference type="ARBA" id="ARBA00022989"/>
    </source>
</evidence>
<dbReference type="CDD" id="cd17472">
    <property type="entry name" value="MFS_YajR_like"/>
    <property type="match status" value="1"/>
</dbReference>
<feature type="transmembrane region" description="Helical" evidence="7">
    <location>
        <begin position="12"/>
        <end position="34"/>
    </location>
</feature>
<dbReference type="GO" id="GO:0022857">
    <property type="term" value="F:transmembrane transporter activity"/>
    <property type="evidence" value="ECO:0007669"/>
    <property type="project" value="InterPro"/>
</dbReference>
<feature type="transmembrane region" description="Helical" evidence="7">
    <location>
        <begin position="362"/>
        <end position="383"/>
    </location>
</feature>
<feature type="transmembrane region" description="Helical" evidence="7">
    <location>
        <begin position="334"/>
        <end position="356"/>
    </location>
</feature>
<keyword evidence="2" id="KW-0813">Transport</keyword>
<feature type="transmembrane region" description="Helical" evidence="7">
    <location>
        <begin position="131"/>
        <end position="150"/>
    </location>
</feature>
<keyword evidence="6 7" id="KW-0472">Membrane</keyword>
<evidence type="ECO:0000259" key="8">
    <source>
        <dbReference type="PROSITE" id="PS50850"/>
    </source>
</evidence>
<feature type="transmembrane region" description="Helical" evidence="7">
    <location>
        <begin position="275"/>
        <end position="294"/>
    </location>
</feature>
<dbReference type="InterPro" id="IPR036259">
    <property type="entry name" value="MFS_trans_sf"/>
</dbReference>
<sequence>MYNKEFQTTLYISLIYSFRMIGLFIIFPIFSLYIDHLQYATPFLIGLALGIYGLTQALLQIVLSILSDRFGRKPIIAFGLILLIIGSIISAYSTSIYGIIIGRAIQGAGAIGSTLTALVADTTKEENRLKAMSMIGLSIGFSFIVAMMLSSILNSIIGLSGIFWLTAIFGVAGILMLTKIPTPKTPSFHHEAKTVFGLIKDVIIHQELLRLNYGIFSLHAILTALFIIIPTILTNILQIPTSYQWMVYLPVLIISFFIMFPFVMIAEVKRKMRKYFILAIALLAICLTSLVFGYSQTLVLTTILIFFFAAFTFLESCLPSLVSKIAPAGSKGTAMGIFSSCQFFGIFIGGAVGGIIFHHFGIFGILVFCILLALLWLIISLAMTEPTYLNSKIYKLNCHVSEIKDQLEKFLLKEKGVYESIVCPDEETIYLKVDKKEFNETSFIHKIRREFSCQFINP</sequence>
<dbReference type="Gene3D" id="1.20.1250.20">
    <property type="entry name" value="MFS general substrate transporter like domains"/>
    <property type="match status" value="1"/>
</dbReference>
<dbReference type="InterPro" id="IPR020846">
    <property type="entry name" value="MFS_dom"/>
</dbReference>
<dbReference type="GO" id="GO:0005886">
    <property type="term" value="C:plasma membrane"/>
    <property type="evidence" value="ECO:0007669"/>
    <property type="project" value="UniProtKB-SubCell"/>
</dbReference>
<dbReference type="AlphaFoldDB" id="A0A0A8E2Y5"/>
<feature type="transmembrane region" description="Helical" evidence="7">
    <location>
        <begin position="213"/>
        <end position="233"/>
    </location>
</feature>
<feature type="transmembrane region" description="Helical" evidence="7">
    <location>
        <begin position="40"/>
        <end position="63"/>
    </location>
</feature>
<keyword evidence="5 7" id="KW-1133">Transmembrane helix</keyword>
<comment type="subcellular location">
    <subcellularLocation>
        <location evidence="1">Cell membrane</location>
        <topology evidence="1">Multi-pass membrane protein</topology>
    </subcellularLocation>
</comment>
<organism evidence="9 10">
    <name type="scientific">Allofrancisella guangzhouensis</name>
    <dbReference type="NCBI Taxonomy" id="594679"/>
    <lineage>
        <taxon>Bacteria</taxon>
        <taxon>Pseudomonadati</taxon>
        <taxon>Pseudomonadota</taxon>
        <taxon>Gammaproteobacteria</taxon>
        <taxon>Thiotrichales</taxon>
        <taxon>Francisellaceae</taxon>
        <taxon>Allofrancisella</taxon>
    </lineage>
</organism>
<dbReference type="InterPro" id="IPR050171">
    <property type="entry name" value="MFS_Transporters"/>
</dbReference>
<feature type="transmembrane region" description="Helical" evidence="7">
    <location>
        <begin position="75"/>
        <end position="93"/>
    </location>
</feature>
<dbReference type="PROSITE" id="PS00216">
    <property type="entry name" value="SUGAR_TRANSPORT_1"/>
    <property type="match status" value="1"/>
</dbReference>
<dbReference type="PANTHER" id="PTHR23517:SF2">
    <property type="entry name" value="MULTIDRUG RESISTANCE PROTEIN MDTH"/>
    <property type="match status" value="1"/>
</dbReference>
<protein>
    <submittedName>
        <fullName evidence="9">MFS transporter</fullName>
    </submittedName>
</protein>
<evidence type="ECO:0000256" key="4">
    <source>
        <dbReference type="ARBA" id="ARBA00022692"/>
    </source>
</evidence>
<dbReference type="SUPFAM" id="SSF103473">
    <property type="entry name" value="MFS general substrate transporter"/>
    <property type="match status" value="1"/>
</dbReference>
<feature type="transmembrane region" description="Helical" evidence="7">
    <location>
        <begin position="245"/>
        <end position="263"/>
    </location>
</feature>
<feature type="domain" description="Major facilitator superfamily (MFS) profile" evidence="8">
    <location>
        <begin position="8"/>
        <end position="385"/>
    </location>
</feature>
<dbReference type="Gene3D" id="3.30.70.100">
    <property type="match status" value="1"/>
</dbReference>
<evidence type="ECO:0000313" key="10">
    <source>
        <dbReference type="Proteomes" id="UP000031104"/>
    </source>
</evidence>
<dbReference type="HOGENOM" id="CLU_001265_10_0_6"/>
<dbReference type="STRING" id="594679.SD28_02235"/>
<dbReference type="InterPro" id="IPR005829">
    <property type="entry name" value="Sugar_transporter_CS"/>
</dbReference>
<dbReference type="RefSeq" id="WP_039123552.1">
    <property type="nucleotide sequence ID" value="NZ_CP010427.1"/>
</dbReference>
<dbReference type="Pfam" id="PF07690">
    <property type="entry name" value="MFS_1"/>
    <property type="match status" value="1"/>
</dbReference>
<proteinExistence type="predicted"/>
<evidence type="ECO:0000256" key="6">
    <source>
        <dbReference type="ARBA" id="ARBA00023136"/>
    </source>
</evidence>